<dbReference type="AlphaFoldDB" id="A0A5C5VE68"/>
<proteinExistence type="predicted"/>
<feature type="signal peptide" evidence="1">
    <location>
        <begin position="1"/>
        <end position="19"/>
    </location>
</feature>
<sequence length="434" mass="46288" precursor="true">MRLTLASLLLLAIPSGVDAAEWARFRGPDGDGVSPDSKPVPTEWSETKNLRWTAELPGPGLSSPVVHGDRVFLTSWTGYAAGEGSSDNIDDLKRALVCIDRNSGETIWTKEVAAVQPEEPFRGMFAENGYASHTPVTDGERVFAFFGKTGVIAFDMDGEKLWQASVGVGDGMMGWGTSSSPVLYKGMVIITAAAESKSIIALDQKNGEEVWKQEADSLAGTWSTPILVEGPEGPELVLAVPYEIWGINPDTGKLRWYCESVDSNSACASPVVKDGVVYFVGGRDGGSIAVKIGGKGDVSDSHVVWRERHRARIGSPVAHGDNLYWVANGVANCIRLADGAEVYQERLNSGSGGGRGRGQDYSSMVAADGKLFFVNRGGTCFVLALGDDFEQLAANRFDSDGGQYSATPAIVDGQIFIRSSDRLYCVEQAVEAGG</sequence>
<gene>
    <name evidence="3" type="ORF">KOR34_11110</name>
</gene>
<dbReference type="Proteomes" id="UP000316714">
    <property type="component" value="Unassembled WGS sequence"/>
</dbReference>
<dbReference type="InterPro" id="IPR002372">
    <property type="entry name" value="PQQ_rpt_dom"/>
</dbReference>
<protein>
    <submittedName>
        <fullName evidence="3">Outer membrane biogenesis protein BamB</fullName>
    </submittedName>
</protein>
<evidence type="ECO:0000256" key="1">
    <source>
        <dbReference type="SAM" id="SignalP"/>
    </source>
</evidence>
<reference evidence="3 4" key="1">
    <citation type="submission" date="2019-02" db="EMBL/GenBank/DDBJ databases">
        <title>Deep-cultivation of Planctomycetes and their phenomic and genomic characterization uncovers novel biology.</title>
        <authorList>
            <person name="Wiegand S."/>
            <person name="Jogler M."/>
            <person name="Boedeker C."/>
            <person name="Pinto D."/>
            <person name="Vollmers J."/>
            <person name="Rivas-Marin E."/>
            <person name="Kohn T."/>
            <person name="Peeters S.H."/>
            <person name="Heuer A."/>
            <person name="Rast P."/>
            <person name="Oberbeckmann S."/>
            <person name="Bunk B."/>
            <person name="Jeske O."/>
            <person name="Meyerdierks A."/>
            <person name="Storesund J.E."/>
            <person name="Kallscheuer N."/>
            <person name="Luecker S."/>
            <person name="Lage O.M."/>
            <person name="Pohl T."/>
            <person name="Merkel B.J."/>
            <person name="Hornburger P."/>
            <person name="Mueller R.-W."/>
            <person name="Bruemmer F."/>
            <person name="Labrenz M."/>
            <person name="Spormann A.M."/>
            <person name="Op Den Camp H."/>
            <person name="Overmann J."/>
            <person name="Amann R."/>
            <person name="Jetten M.S.M."/>
            <person name="Mascher T."/>
            <person name="Medema M.H."/>
            <person name="Devos D.P."/>
            <person name="Kaster A.-K."/>
            <person name="Ovreas L."/>
            <person name="Rohde M."/>
            <person name="Galperin M.Y."/>
            <person name="Jogler C."/>
        </authorList>
    </citation>
    <scope>NUCLEOTIDE SEQUENCE [LARGE SCALE GENOMIC DNA]</scope>
    <source>
        <strain evidence="3 4">KOR34</strain>
    </source>
</reference>
<feature type="chain" id="PRO_5022675855" evidence="1">
    <location>
        <begin position="20"/>
        <end position="434"/>
    </location>
</feature>
<dbReference type="InterPro" id="IPR015943">
    <property type="entry name" value="WD40/YVTN_repeat-like_dom_sf"/>
</dbReference>
<dbReference type="EMBL" id="SIHJ01000001">
    <property type="protein sequence ID" value="TWT36210.1"/>
    <property type="molecule type" value="Genomic_DNA"/>
</dbReference>
<dbReference type="Pfam" id="PF13360">
    <property type="entry name" value="PQQ_2"/>
    <property type="match status" value="1"/>
</dbReference>
<feature type="domain" description="Pyrrolo-quinoline quinone repeat" evidence="2">
    <location>
        <begin position="96"/>
        <end position="343"/>
    </location>
</feature>
<organism evidence="3 4">
    <name type="scientific">Posidoniimonas corsicana</name>
    <dbReference type="NCBI Taxonomy" id="1938618"/>
    <lineage>
        <taxon>Bacteria</taxon>
        <taxon>Pseudomonadati</taxon>
        <taxon>Planctomycetota</taxon>
        <taxon>Planctomycetia</taxon>
        <taxon>Pirellulales</taxon>
        <taxon>Lacipirellulaceae</taxon>
        <taxon>Posidoniimonas</taxon>
    </lineage>
</organism>
<dbReference type="RefSeq" id="WP_146562942.1">
    <property type="nucleotide sequence ID" value="NZ_SIHJ01000001.1"/>
</dbReference>
<dbReference type="Gene3D" id="2.130.10.10">
    <property type="entry name" value="YVTN repeat-like/Quinoprotein amine dehydrogenase"/>
    <property type="match status" value="2"/>
</dbReference>
<dbReference type="OrthoDB" id="244732at2"/>
<dbReference type="InterPro" id="IPR018391">
    <property type="entry name" value="PQQ_b-propeller_rpt"/>
</dbReference>
<dbReference type="PANTHER" id="PTHR34512">
    <property type="entry name" value="CELL SURFACE PROTEIN"/>
    <property type="match status" value="1"/>
</dbReference>
<comment type="caution">
    <text evidence="3">The sequence shown here is derived from an EMBL/GenBank/DDBJ whole genome shotgun (WGS) entry which is preliminary data.</text>
</comment>
<keyword evidence="1" id="KW-0732">Signal</keyword>
<evidence type="ECO:0000313" key="4">
    <source>
        <dbReference type="Proteomes" id="UP000316714"/>
    </source>
</evidence>
<name>A0A5C5VE68_9BACT</name>
<evidence type="ECO:0000313" key="3">
    <source>
        <dbReference type="EMBL" id="TWT36210.1"/>
    </source>
</evidence>
<dbReference type="InterPro" id="IPR011047">
    <property type="entry name" value="Quinoprotein_ADH-like_sf"/>
</dbReference>
<keyword evidence="4" id="KW-1185">Reference proteome</keyword>
<accession>A0A5C5VE68</accession>
<evidence type="ECO:0000259" key="2">
    <source>
        <dbReference type="Pfam" id="PF13360"/>
    </source>
</evidence>
<dbReference type="PANTHER" id="PTHR34512:SF30">
    <property type="entry name" value="OUTER MEMBRANE PROTEIN ASSEMBLY FACTOR BAMB"/>
    <property type="match status" value="1"/>
</dbReference>
<dbReference type="SMART" id="SM00564">
    <property type="entry name" value="PQQ"/>
    <property type="match status" value="3"/>
</dbReference>
<dbReference type="SUPFAM" id="SSF50998">
    <property type="entry name" value="Quinoprotein alcohol dehydrogenase-like"/>
    <property type="match status" value="1"/>
</dbReference>